<dbReference type="OMA" id="CIAYHMA"/>
<dbReference type="InParanoid" id="A0A7M7N652"/>
<dbReference type="OrthoDB" id="248923at2759"/>
<dbReference type="PROSITE" id="PS00108">
    <property type="entry name" value="PROTEIN_KINASE_ST"/>
    <property type="match status" value="1"/>
</dbReference>
<keyword evidence="2" id="KW-0547">Nucleotide-binding</keyword>
<evidence type="ECO:0000256" key="1">
    <source>
        <dbReference type="ARBA" id="ARBA00022679"/>
    </source>
</evidence>
<evidence type="ECO:0000256" key="3">
    <source>
        <dbReference type="ARBA" id="ARBA00022777"/>
    </source>
</evidence>
<evidence type="ECO:0000256" key="4">
    <source>
        <dbReference type="ARBA" id="ARBA00022840"/>
    </source>
</evidence>
<name>A0A7M7N652_STRPU</name>
<dbReference type="PANTHER" id="PTHR43671">
    <property type="entry name" value="SERINE/THREONINE-PROTEIN KINASE NEK"/>
    <property type="match status" value="1"/>
</dbReference>
<keyword evidence="4" id="KW-0067">ATP-binding</keyword>
<keyword evidence="7" id="KW-1185">Reference proteome</keyword>
<dbReference type="PROSITE" id="PS50011">
    <property type="entry name" value="PROTEIN_KINASE_DOM"/>
    <property type="match status" value="1"/>
</dbReference>
<dbReference type="SMART" id="SM00220">
    <property type="entry name" value="S_TKc"/>
    <property type="match status" value="1"/>
</dbReference>
<keyword evidence="3" id="KW-0418">Kinase</keyword>
<dbReference type="AlphaFoldDB" id="A0A7M7N652"/>
<dbReference type="GO" id="GO:0005524">
    <property type="term" value="F:ATP binding"/>
    <property type="evidence" value="ECO:0007669"/>
    <property type="project" value="UniProtKB-KW"/>
</dbReference>
<dbReference type="KEGG" id="spu:100893790"/>
<dbReference type="PANTHER" id="PTHR43671:SF106">
    <property type="entry name" value="NIMA-LIKE KINASE"/>
    <property type="match status" value="1"/>
</dbReference>
<dbReference type="EnsemblMetazoa" id="XM_030974764">
    <property type="protein sequence ID" value="XP_030830624"/>
    <property type="gene ID" value="LOC100893790"/>
</dbReference>
<evidence type="ECO:0000259" key="5">
    <source>
        <dbReference type="PROSITE" id="PS50011"/>
    </source>
</evidence>
<dbReference type="Gene3D" id="1.10.510.10">
    <property type="entry name" value="Transferase(Phosphotransferase) domain 1"/>
    <property type="match status" value="1"/>
</dbReference>
<dbReference type="InterPro" id="IPR000719">
    <property type="entry name" value="Prot_kinase_dom"/>
</dbReference>
<accession>A0A7M7N652</accession>
<feature type="domain" description="Protein kinase" evidence="5">
    <location>
        <begin position="1"/>
        <end position="271"/>
    </location>
</feature>
<dbReference type="InterPro" id="IPR008271">
    <property type="entry name" value="Ser/Thr_kinase_AS"/>
</dbReference>
<organism evidence="6 7">
    <name type="scientific">Strongylocentrotus purpuratus</name>
    <name type="common">Purple sea urchin</name>
    <dbReference type="NCBI Taxonomy" id="7668"/>
    <lineage>
        <taxon>Eukaryota</taxon>
        <taxon>Metazoa</taxon>
        <taxon>Echinodermata</taxon>
        <taxon>Eleutherozoa</taxon>
        <taxon>Echinozoa</taxon>
        <taxon>Echinoidea</taxon>
        <taxon>Euechinoidea</taxon>
        <taxon>Echinacea</taxon>
        <taxon>Camarodonta</taxon>
        <taxon>Echinidea</taxon>
        <taxon>Strongylocentrotidae</taxon>
        <taxon>Strongylocentrotus</taxon>
    </lineage>
</organism>
<dbReference type="InterPro" id="IPR050660">
    <property type="entry name" value="NEK_Ser/Thr_kinase"/>
</dbReference>
<sequence length="285" mass="32721">MISTFAEGPQGVTFLVKHRTNGKTYILKKIECNDDPEANRALREVMRLTKLSHRHLAVPRDAFVHWDSAEAAMYLCIVSDYFVTGDLDSFLKEKSRKGKSMCESDMQRWMGQLLHAITYLHDSGIAHTDLKPSNVYLTPQMDLRIGDFGIRTVIEDLHRFRCRTRTAVWSLYWSPPEVFEGPHGSKTDIWSLGCMLFEMAAMVHQSVLKSREVLLQLRVGDRVEFLETLKQIGLGYEKSCHICDCVMQMLLADHDVRPSARDVLKMHYPRLCINMVTNKGTETPK</sequence>
<dbReference type="InterPro" id="IPR011009">
    <property type="entry name" value="Kinase-like_dom_sf"/>
</dbReference>
<evidence type="ECO:0000313" key="7">
    <source>
        <dbReference type="Proteomes" id="UP000007110"/>
    </source>
</evidence>
<dbReference type="Proteomes" id="UP000007110">
    <property type="component" value="Unassembled WGS sequence"/>
</dbReference>
<evidence type="ECO:0000256" key="2">
    <source>
        <dbReference type="ARBA" id="ARBA00022741"/>
    </source>
</evidence>
<proteinExistence type="predicted"/>
<reference evidence="6" key="2">
    <citation type="submission" date="2021-01" db="UniProtKB">
        <authorList>
            <consortium name="EnsemblMetazoa"/>
        </authorList>
    </citation>
    <scope>IDENTIFICATION</scope>
</reference>
<dbReference type="GO" id="GO:0004672">
    <property type="term" value="F:protein kinase activity"/>
    <property type="evidence" value="ECO:0007669"/>
    <property type="project" value="InterPro"/>
</dbReference>
<dbReference type="GeneID" id="100893790"/>
<dbReference type="Pfam" id="PF00069">
    <property type="entry name" value="Pkinase"/>
    <property type="match status" value="1"/>
</dbReference>
<dbReference type="RefSeq" id="XP_030830624.1">
    <property type="nucleotide sequence ID" value="XM_030974764.1"/>
</dbReference>
<keyword evidence="1" id="KW-0808">Transferase</keyword>
<reference evidence="7" key="1">
    <citation type="submission" date="2015-02" db="EMBL/GenBank/DDBJ databases">
        <title>Genome sequencing for Strongylocentrotus purpuratus.</title>
        <authorList>
            <person name="Murali S."/>
            <person name="Liu Y."/>
            <person name="Vee V."/>
            <person name="English A."/>
            <person name="Wang M."/>
            <person name="Skinner E."/>
            <person name="Han Y."/>
            <person name="Muzny D.M."/>
            <person name="Worley K.C."/>
            <person name="Gibbs R.A."/>
        </authorList>
    </citation>
    <scope>NUCLEOTIDE SEQUENCE</scope>
</reference>
<dbReference type="SUPFAM" id="SSF56112">
    <property type="entry name" value="Protein kinase-like (PK-like)"/>
    <property type="match status" value="1"/>
</dbReference>
<evidence type="ECO:0000313" key="6">
    <source>
        <dbReference type="EnsemblMetazoa" id="XP_030830624"/>
    </source>
</evidence>
<protein>
    <recommendedName>
        <fullName evidence="5">Protein kinase domain-containing protein</fullName>
    </recommendedName>
</protein>